<feature type="chain" id="PRO_5045141526" evidence="1">
    <location>
        <begin position="26"/>
        <end position="307"/>
    </location>
</feature>
<dbReference type="InterPro" id="IPR050266">
    <property type="entry name" value="AB_hydrolase_sf"/>
</dbReference>
<evidence type="ECO:0000313" key="3">
    <source>
        <dbReference type="EMBL" id="MFC4352021.1"/>
    </source>
</evidence>
<feature type="domain" description="AB hydrolase-1" evidence="2">
    <location>
        <begin position="53"/>
        <end position="155"/>
    </location>
</feature>
<comment type="caution">
    <text evidence="3">The sequence shown here is derived from an EMBL/GenBank/DDBJ whole genome shotgun (WGS) entry which is preliminary data.</text>
</comment>
<protein>
    <submittedName>
        <fullName evidence="3">Alpha/beta fold hydrolase</fullName>
    </submittedName>
</protein>
<name>A0ABV8UN83_9PROT</name>
<proteinExistence type="predicted"/>
<reference evidence="4" key="1">
    <citation type="journal article" date="2019" name="Int. J. Syst. Evol. Microbiol.">
        <title>The Global Catalogue of Microorganisms (GCM) 10K type strain sequencing project: providing services to taxonomists for standard genome sequencing and annotation.</title>
        <authorList>
            <consortium name="The Broad Institute Genomics Platform"/>
            <consortium name="The Broad Institute Genome Sequencing Center for Infectious Disease"/>
            <person name="Wu L."/>
            <person name="Ma J."/>
        </authorList>
    </citation>
    <scope>NUCLEOTIDE SEQUENCE [LARGE SCALE GENOMIC DNA]</scope>
    <source>
        <strain evidence="4">CECT 8472</strain>
    </source>
</reference>
<dbReference type="InterPro" id="IPR029058">
    <property type="entry name" value="AB_hydrolase_fold"/>
</dbReference>
<dbReference type="PRINTS" id="PR00111">
    <property type="entry name" value="ABHYDROLASE"/>
</dbReference>
<dbReference type="InterPro" id="IPR000073">
    <property type="entry name" value="AB_hydrolase_1"/>
</dbReference>
<keyword evidence="1" id="KW-0732">Signal</keyword>
<evidence type="ECO:0000256" key="1">
    <source>
        <dbReference type="SAM" id="SignalP"/>
    </source>
</evidence>
<accession>A0ABV8UN83</accession>
<dbReference type="RefSeq" id="WP_382422371.1">
    <property type="nucleotide sequence ID" value="NZ_JBHSCW010000005.1"/>
</dbReference>
<keyword evidence="3" id="KW-0378">Hydrolase</keyword>
<dbReference type="PANTHER" id="PTHR43798">
    <property type="entry name" value="MONOACYLGLYCEROL LIPASE"/>
    <property type="match status" value="1"/>
</dbReference>
<organism evidence="3 4">
    <name type="scientific">Fodinicurvata halophila</name>
    <dbReference type="NCBI Taxonomy" id="1419723"/>
    <lineage>
        <taxon>Bacteria</taxon>
        <taxon>Pseudomonadati</taxon>
        <taxon>Pseudomonadota</taxon>
        <taxon>Alphaproteobacteria</taxon>
        <taxon>Rhodospirillales</taxon>
        <taxon>Rhodovibrionaceae</taxon>
        <taxon>Fodinicurvata</taxon>
    </lineage>
</organism>
<sequence length="307" mass="33385">MWGRKVFAALAVVLALSFGAGPVLAEGPEPERSGHQSVNGIDYYYEIHGEGEPLLLLHGGLGTFEMFTPVLPVLTETRQVIGVDLYGHGRTQLVGGRPLDLAGMGRDMAALAEELGYEQVDVMGYSLGGGVAGQMAVQHPERVRRLVLLSAPFERAGFHDGIQAQMEQIGAQQAEAMKDTPMYQAYANVAPDVTAFPDLLDAVGELLSQPDSFTLDVEALEPPVMLVYGDGDMIRLEHMVEFYKRLGGGQRDAGWEREHMPENRLAILPNMTHYELFGAPAMVRSVLPFLNGEAPALSWAHTNEAAE</sequence>
<dbReference type="Gene3D" id="3.40.50.1820">
    <property type="entry name" value="alpha/beta hydrolase"/>
    <property type="match status" value="1"/>
</dbReference>
<evidence type="ECO:0000259" key="2">
    <source>
        <dbReference type="Pfam" id="PF00561"/>
    </source>
</evidence>
<dbReference type="Pfam" id="PF00561">
    <property type="entry name" value="Abhydrolase_1"/>
    <property type="match status" value="1"/>
</dbReference>
<dbReference type="EMBL" id="JBHSCW010000005">
    <property type="protein sequence ID" value="MFC4352021.1"/>
    <property type="molecule type" value="Genomic_DNA"/>
</dbReference>
<keyword evidence="4" id="KW-1185">Reference proteome</keyword>
<feature type="signal peptide" evidence="1">
    <location>
        <begin position="1"/>
        <end position="25"/>
    </location>
</feature>
<dbReference type="Proteomes" id="UP001595799">
    <property type="component" value="Unassembled WGS sequence"/>
</dbReference>
<dbReference type="SUPFAM" id="SSF53474">
    <property type="entry name" value="alpha/beta-Hydrolases"/>
    <property type="match status" value="1"/>
</dbReference>
<gene>
    <name evidence="3" type="ORF">ACFOW6_10750</name>
</gene>
<dbReference type="GO" id="GO:0016787">
    <property type="term" value="F:hydrolase activity"/>
    <property type="evidence" value="ECO:0007669"/>
    <property type="project" value="UniProtKB-KW"/>
</dbReference>
<evidence type="ECO:0000313" key="4">
    <source>
        <dbReference type="Proteomes" id="UP001595799"/>
    </source>
</evidence>